<sequence>MRYHLLYGLIMDLPGLLGVLLILKYRKQLISTIGIRKKGTKFSILIGSILLLSVSVHFVINNGSIEQLIYKTLFYIIFVGFYEELIFRGFLWPRLVVGLGKVLGTIISGIFFGAMHIPMDIVYNNKTFYDTVVLGNTSSIDIGGGVIVALIFIYIYTRNNNILLPSFVHGILDML</sequence>
<keyword evidence="3" id="KW-0645">Protease</keyword>
<feature type="domain" description="CAAX prenyl protease 2/Lysostaphin resistance protein A-like" evidence="2">
    <location>
        <begin position="68"/>
        <end position="174"/>
    </location>
</feature>
<dbReference type="AlphaFoldDB" id="A0A1V4ICA3"/>
<feature type="transmembrane region" description="Helical" evidence="1">
    <location>
        <begin position="98"/>
        <end position="119"/>
    </location>
</feature>
<dbReference type="InterPro" id="IPR003675">
    <property type="entry name" value="Rce1/LyrA-like_dom"/>
</dbReference>
<dbReference type="Proteomes" id="UP000191056">
    <property type="component" value="Unassembled WGS sequence"/>
</dbReference>
<name>A0A1V4ICA3_9CLOT</name>
<gene>
    <name evidence="3" type="ORF">CLCHR_43160</name>
</gene>
<reference evidence="3 4" key="1">
    <citation type="submission" date="2017-03" db="EMBL/GenBank/DDBJ databases">
        <title>Genome sequence of Clostridium chromiireducens DSM 23318.</title>
        <authorList>
            <person name="Poehlein A."/>
            <person name="Daniel R."/>
        </authorList>
    </citation>
    <scope>NUCLEOTIDE SEQUENCE [LARGE SCALE GENOMIC DNA]</scope>
    <source>
        <strain evidence="3 4">DSM 23318</strain>
    </source>
</reference>
<proteinExistence type="predicted"/>
<protein>
    <submittedName>
        <fullName evidence="3">CAAX amino terminal protease self-immunity</fullName>
    </submittedName>
</protein>
<feature type="transmembrane region" description="Helical" evidence="1">
    <location>
        <begin position="44"/>
        <end position="60"/>
    </location>
</feature>
<keyword evidence="1" id="KW-1133">Transmembrane helix</keyword>
<dbReference type="EMBL" id="MZGT01000090">
    <property type="protein sequence ID" value="OPJ57611.1"/>
    <property type="molecule type" value="Genomic_DNA"/>
</dbReference>
<keyword evidence="3" id="KW-0378">Hydrolase</keyword>
<evidence type="ECO:0000313" key="4">
    <source>
        <dbReference type="Proteomes" id="UP000191056"/>
    </source>
</evidence>
<dbReference type="OrthoDB" id="1920310at2"/>
<organism evidence="3 4">
    <name type="scientific">Clostridium chromiireducens</name>
    <dbReference type="NCBI Taxonomy" id="225345"/>
    <lineage>
        <taxon>Bacteria</taxon>
        <taxon>Bacillati</taxon>
        <taxon>Bacillota</taxon>
        <taxon>Clostridia</taxon>
        <taxon>Eubacteriales</taxon>
        <taxon>Clostridiaceae</taxon>
        <taxon>Clostridium</taxon>
    </lineage>
</organism>
<evidence type="ECO:0000259" key="2">
    <source>
        <dbReference type="Pfam" id="PF02517"/>
    </source>
</evidence>
<keyword evidence="4" id="KW-1185">Reference proteome</keyword>
<accession>A0A1V4ICA3</accession>
<keyword evidence="1" id="KW-0812">Transmembrane</keyword>
<feature type="transmembrane region" description="Helical" evidence="1">
    <location>
        <begin position="6"/>
        <end position="23"/>
    </location>
</feature>
<dbReference type="GO" id="GO:0006508">
    <property type="term" value="P:proteolysis"/>
    <property type="evidence" value="ECO:0007669"/>
    <property type="project" value="UniProtKB-KW"/>
</dbReference>
<dbReference type="Pfam" id="PF02517">
    <property type="entry name" value="Rce1-like"/>
    <property type="match status" value="1"/>
</dbReference>
<evidence type="ECO:0000313" key="3">
    <source>
        <dbReference type="EMBL" id="OPJ57611.1"/>
    </source>
</evidence>
<dbReference type="STRING" id="225345.CLCHR_43160"/>
<dbReference type="GO" id="GO:0004175">
    <property type="term" value="F:endopeptidase activity"/>
    <property type="evidence" value="ECO:0007669"/>
    <property type="project" value="UniProtKB-ARBA"/>
</dbReference>
<comment type="caution">
    <text evidence="3">The sequence shown here is derived from an EMBL/GenBank/DDBJ whole genome shotgun (WGS) entry which is preliminary data.</text>
</comment>
<dbReference type="GO" id="GO:0080120">
    <property type="term" value="P:CAAX-box protein maturation"/>
    <property type="evidence" value="ECO:0007669"/>
    <property type="project" value="UniProtKB-ARBA"/>
</dbReference>
<keyword evidence="1" id="KW-0472">Membrane</keyword>
<evidence type="ECO:0000256" key="1">
    <source>
        <dbReference type="SAM" id="Phobius"/>
    </source>
</evidence>
<feature type="transmembrane region" description="Helical" evidence="1">
    <location>
        <begin position="139"/>
        <end position="157"/>
    </location>
</feature>